<feature type="compositionally biased region" description="Low complexity" evidence="1">
    <location>
        <begin position="123"/>
        <end position="134"/>
    </location>
</feature>
<dbReference type="EMBL" id="JAHQIW010001485">
    <property type="protein sequence ID" value="KAJ1352614.1"/>
    <property type="molecule type" value="Genomic_DNA"/>
</dbReference>
<comment type="caution">
    <text evidence="2">The sequence shown here is derived from an EMBL/GenBank/DDBJ whole genome shotgun (WGS) entry which is preliminary data.</text>
</comment>
<gene>
    <name evidence="2" type="ORF">KIN20_009009</name>
</gene>
<dbReference type="AlphaFoldDB" id="A0AAD5QKA3"/>
<name>A0AAD5QKA3_PARTN</name>
<proteinExistence type="predicted"/>
<protein>
    <submittedName>
        <fullName evidence="2">Uncharacterized protein</fullName>
    </submittedName>
</protein>
<evidence type="ECO:0000313" key="2">
    <source>
        <dbReference type="EMBL" id="KAJ1352614.1"/>
    </source>
</evidence>
<accession>A0AAD5QKA3</accession>
<feature type="compositionally biased region" description="Basic and acidic residues" evidence="1">
    <location>
        <begin position="135"/>
        <end position="154"/>
    </location>
</feature>
<organism evidence="2 3">
    <name type="scientific">Parelaphostrongylus tenuis</name>
    <name type="common">Meningeal worm</name>
    <dbReference type="NCBI Taxonomy" id="148309"/>
    <lineage>
        <taxon>Eukaryota</taxon>
        <taxon>Metazoa</taxon>
        <taxon>Ecdysozoa</taxon>
        <taxon>Nematoda</taxon>
        <taxon>Chromadorea</taxon>
        <taxon>Rhabditida</taxon>
        <taxon>Rhabditina</taxon>
        <taxon>Rhabditomorpha</taxon>
        <taxon>Strongyloidea</taxon>
        <taxon>Metastrongylidae</taxon>
        <taxon>Parelaphostrongylus</taxon>
    </lineage>
</organism>
<feature type="region of interest" description="Disordered" evidence="1">
    <location>
        <begin position="122"/>
        <end position="154"/>
    </location>
</feature>
<evidence type="ECO:0000313" key="3">
    <source>
        <dbReference type="Proteomes" id="UP001196413"/>
    </source>
</evidence>
<sequence>MNPRNIICTASKIPYRIHAGSAAASLVVVYDPKSSDSSLIDFVATKSCGSDLSDSGQSPIKMCEENSGDSAPLNYDSLSKVHKLRTILTSPESAHTRLEMLPPMNQLNEKCPFSQIKLDAKTAEAMSEEASSGESVEREGVGGIDERRQLFERE</sequence>
<evidence type="ECO:0000256" key="1">
    <source>
        <dbReference type="SAM" id="MobiDB-lite"/>
    </source>
</evidence>
<keyword evidence="3" id="KW-1185">Reference proteome</keyword>
<dbReference type="Proteomes" id="UP001196413">
    <property type="component" value="Unassembled WGS sequence"/>
</dbReference>
<reference evidence="2" key="1">
    <citation type="submission" date="2021-06" db="EMBL/GenBank/DDBJ databases">
        <title>Parelaphostrongylus tenuis whole genome reference sequence.</title>
        <authorList>
            <person name="Garwood T.J."/>
            <person name="Larsen P.A."/>
            <person name="Fountain-Jones N.M."/>
            <person name="Garbe J.R."/>
            <person name="Macchietto M.G."/>
            <person name="Kania S.A."/>
            <person name="Gerhold R.W."/>
            <person name="Richards J.E."/>
            <person name="Wolf T.M."/>
        </authorList>
    </citation>
    <scope>NUCLEOTIDE SEQUENCE</scope>
    <source>
        <strain evidence="2">MNPRO001-30</strain>
        <tissue evidence="2">Meninges</tissue>
    </source>
</reference>